<comment type="caution">
    <text evidence="1">The sequence shown here is derived from an EMBL/GenBank/DDBJ whole genome shotgun (WGS) entry which is preliminary data.</text>
</comment>
<dbReference type="InterPro" id="IPR031610">
    <property type="entry name" value="TIC110"/>
</dbReference>
<dbReference type="EMBL" id="BLLK01000047">
    <property type="protein sequence ID" value="GFH55270.1"/>
    <property type="molecule type" value="Genomic_DNA"/>
</dbReference>
<evidence type="ECO:0000313" key="1">
    <source>
        <dbReference type="EMBL" id="GFH55270.1"/>
    </source>
</evidence>
<evidence type="ECO:0000313" key="2">
    <source>
        <dbReference type="Proteomes" id="UP001054902"/>
    </source>
</evidence>
<reference evidence="1 2" key="1">
    <citation type="journal article" date="2021" name="Sci. Rep.">
        <title>The genome of the diatom Chaetoceros tenuissimus carries an ancient integrated fragment of an extant virus.</title>
        <authorList>
            <person name="Hongo Y."/>
            <person name="Kimura K."/>
            <person name="Takaki Y."/>
            <person name="Yoshida Y."/>
            <person name="Baba S."/>
            <person name="Kobayashi G."/>
            <person name="Nagasaki K."/>
            <person name="Hano T."/>
            <person name="Tomaru Y."/>
        </authorList>
    </citation>
    <scope>NUCLEOTIDE SEQUENCE [LARGE SCALE GENOMIC DNA]</scope>
    <source>
        <strain evidence="1 2">NIES-3715</strain>
    </source>
</reference>
<dbReference type="PANTHER" id="PTHR34935:SF3">
    <property type="entry name" value="PROTEIN TIC110, CHLOROPLASTIC"/>
    <property type="match status" value="1"/>
</dbReference>
<dbReference type="PANTHER" id="PTHR34935">
    <property type="entry name" value="PROTEIN TIC110, CHLOROPLASTIC"/>
    <property type="match status" value="1"/>
</dbReference>
<sequence>MRIQASAVAIVIAASSIETTAFGIVGQKSSFIAPSLKISSPASAPVYSQHASLNMLADASGGIEELKQLTKEGDKLVQSARKSPQLFQVGGLAAVPAAAILGAATLSGVGPIAAGAVGAVGASAGLIGKNRLDASVEAAAKPAIAQVIVDLGIDSSEISGKIANIASTYKVPEEDFAEMKQDVYMRYMIGMVKTPITQTKEMKELTNLRNALDMDNLAVGEAHAAAAKEFYRQTSLFTPLEDLEDPDHPDRMSIDKFLFLSERAFRQGGETEEAFKYEMSRVAKAFNISLTEALDRVAEVAEPFYQKALDSTRAKLESDAVSADMLLRARNSLGIDDLTAQDMHLSAFEAEVKSLLEGKDDPATAKFADEAADRLHKLQEVLGLSDKEAGYEISSEGTPLFQSTALEIMNEAIANNISPKDAWEKIEAREHELLLMDDYMNDLLSSMVMQAMGKPFEDTMTFANVNNEGKTYDMLLEALEAKDACRAVLQESGSEAFEDFDAKFFDPSAKDSACGMLARQDRLRLFKIFLNRSVRNSESGKELTDEAYEKVKAVKAMLGITDEDEAVEFRMNYGPELQKALNMAMFEIMGDDFTDKLVDNLKEMVDKTIADYKLSSDIVAEFAGPIYQRAVTIVNEKTPSGVPSKECTEQLFALRNLLGMTVEDTYAAHTDIFGAQYKQSVLESMGSTGVITAEYREPLEHLRERLGVPEDASRALYLEAMDERMKPMVEWIVLELERTMLTAEQLAQKRQKDFGEDYFKTGKGADGTLGLGAEANIMTDCMNLIDFYTENDIAEQKEIGTKTIEKKVMEGDEEKTVNEEVADYETVYPITGLASGAITEELAELLFRQFVVGGFTTQGPQGERYEAARETFGGIIGLDLEKQEEVTSSIGGTIYENYISNSMRTKGQLDQQDMMFLANIQNKLRISPDKSEEMLLDTQKKILKEEAAVLLRDDASPEMVKAFREKCNSMGLELEKDLGLGKGSIEELFESEISPALVNGDITIESGDVLSEIQESLGMDPEEAEKIFLGILQRRAQAVMSRIKAELLRGRDDQCADLIIRLVRYAQFVNGEDLDLNVNEANAWKIYNMYDAMDFEGQDSEDVENNKELLKTALNLE</sequence>
<name>A0AAD3D2E4_9STRA</name>
<proteinExistence type="predicted"/>
<dbReference type="Proteomes" id="UP001054902">
    <property type="component" value="Unassembled WGS sequence"/>
</dbReference>
<dbReference type="AlphaFoldDB" id="A0AAD3D2E4"/>
<organism evidence="1 2">
    <name type="scientific">Chaetoceros tenuissimus</name>
    <dbReference type="NCBI Taxonomy" id="426638"/>
    <lineage>
        <taxon>Eukaryota</taxon>
        <taxon>Sar</taxon>
        <taxon>Stramenopiles</taxon>
        <taxon>Ochrophyta</taxon>
        <taxon>Bacillariophyta</taxon>
        <taxon>Coscinodiscophyceae</taxon>
        <taxon>Chaetocerotophycidae</taxon>
        <taxon>Chaetocerotales</taxon>
        <taxon>Chaetocerotaceae</taxon>
        <taxon>Chaetoceros</taxon>
    </lineage>
</organism>
<accession>A0AAD3D2E4</accession>
<keyword evidence="2" id="KW-1185">Reference proteome</keyword>
<gene>
    <name evidence="1" type="ORF">CTEN210_11746</name>
</gene>
<protein>
    <submittedName>
        <fullName evidence="1">Translocator of the inner chloroplast envelope membrane 110k</fullName>
    </submittedName>
</protein>